<dbReference type="InterPro" id="IPR000182">
    <property type="entry name" value="GNAT_dom"/>
</dbReference>
<comment type="caution">
    <text evidence="2">The sequence shown here is derived from an EMBL/GenBank/DDBJ whole genome shotgun (WGS) entry which is preliminary data.</text>
</comment>
<evidence type="ECO:0000313" key="2">
    <source>
        <dbReference type="EMBL" id="MTH53198.1"/>
    </source>
</evidence>
<accession>A0A7X2S4Q0</accession>
<dbReference type="CDD" id="cd04301">
    <property type="entry name" value="NAT_SF"/>
    <property type="match status" value="1"/>
</dbReference>
<dbReference type="SUPFAM" id="SSF55729">
    <property type="entry name" value="Acyl-CoA N-acyltransferases (Nat)"/>
    <property type="match status" value="1"/>
</dbReference>
<name>A0A7X2S4Q0_9BACI</name>
<dbReference type="InterPro" id="IPR039143">
    <property type="entry name" value="GNPNAT1-like"/>
</dbReference>
<dbReference type="PROSITE" id="PS51186">
    <property type="entry name" value="GNAT"/>
    <property type="match status" value="1"/>
</dbReference>
<dbReference type="Proteomes" id="UP000434639">
    <property type="component" value="Unassembled WGS sequence"/>
</dbReference>
<keyword evidence="2" id="KW-0808">Transferase</keyword>
<proteinExistence type="predicted"/>
<evidence type="ECO:0000313" key="3">
    <source>
        <dbReference type="Proteomes" id="UP000434639"/>
    </source>
</evidence>
<dbReference type="GO" id="GO:0004343">
    <property type="term" value="F:glucosamine 6-phosphate N-acetyltransferase activity"/>
    <property type="evidence" value="ECO:0007669"/>
    <property type="project" value="TreeGrafter"/>
</dbReference>
<dbReference type="PANTHER" id="PTHR13355:SF11">
    <property type="entry name" value="GLUCOSAMINE 6-PHOSPHATE N-ACETYLTRANSFERASE"/>
    <property type="match status" value="1"/>
</dbReference>
<keyword evidence="3" id="KW-1185">Reference proteome</keyword>
<evidence type="ECO:0000259" key="1">
    <source>
        <dbReference type="PROSITE" id="PS51186"/>
    </source>
</evidence>
<dbReference type="InterPro" id="IPR016181">
    <property type="entry name" value="Acyl_CoA_acyltransferase"/>
</dbReference>
<dbReference type="RefSeq" id="WP_155111736.1">
    <property type="nucleotide sequence ID" value="NZ_WMIB01000005.1"/>
</dbReference>
<dbReference type="EMBL" id="WMIB01000005">
    <property type="protein sequence ID" value="MTH53198.1"/>
    <property type="molecule type" value="Genomic_DNA"/>
</dbReference>
<dbReference type="AlphaFoldDB" id="A0A7X2S4Q0"/>
<feature type="domain" description="N-acetyltransferase" evidence="1">
    <location>
        <begin position="3"/>
        <end position="140"/>
    </location>
</feature>
<organism evidence="2 3">
    <name type="scientific">Metabacillus mangrovi</name>
    <dbReference type="NCBI Taxonomy" id="1491830"/>
    <lineage>
        <taxon>Bacteria</taxon>
        <taxon>Bacillati</taxon>
        <taxon>Bacillota</taxon>
        <taxon>Bacilli</taxon>
        <taxon>Bacillales</taxon>
        <taxon>Bacillaceae</taxon>
        <taxon>Metabacillus</taxon>
    </lineage>
</organism>
<reference evidence="2 3" key="1">
    <citation type="journal article" date="2017" name="Int. J. Syst. Evol. Microbiol.">
        <title>Bacillus mangrovi sp. nov., isolated from a sediment sample from a mangrove forest.</title>
        <authorList>
            <person name="Gupta V."/>
            <person name="Singh P.K."/>
            <person name="Korpole S."/>
            <person name="Tanuku N.R.S."/>
            <person name="Pinnaka A.K."/>
        </authorList>
    </citation>
    <scope>NUCLEOTIDE SEQUENCE [LARGE SCALE GENOMIC DNA]</scope>
    <source>
        <strain evidence="2 3">KCTC 33872</strain>
    </source>
</reference>
<sequence>MQAKIAQTEKEMQDAFSIRMKVFVEEQNVPAEEELDEYDDTAVHVVLYDEEMPVGTGRIREADGYGKLERICILASCRGKGAGRMIMKELEYTAAPNISRFKLNAQTQAVPFYEKLGYEVCSEEFLDAGIPHVTMIKKRT</sequence>
<dbReference type="OrthoDB" id="9796171at2"/>
<dbReference type="PANTHER" id="PTHR13355">
    <property type="entry name" value="GLUCOSAMINE 6-PHOSPHATE N-ACETYLTRANSFERASE"/>
    <property type="match status" value="1"/>
</dbReference>
<protein>
    <submittedName>
        <fullName evidence="2">GNAT family N-acetyltransferase</fullName>
    </submittedName>
</protein>
<dbReference type="Pfam" id="PF13673">
    <property type="entry name" value="Acetyltransf_10"/>
    <property type="match status" value="1"/>
</dbReference>
<gene>
    <name evidence="2" type="ORF">GKZ89_07205</name>
</gene>
<dbReference type="Gene3D" id="3.40.630.30">
    <property type="match status" value="1"/>
</dbReference>